<accession>A0A8J5GFP1</accession>
<evidence type="ECO:0000313" key="9">
    <source>
        <dbReference type="EMBL" id="KAG6504920.1"/>
    </source>
</evidence>
<dbReference type="PANTHER" id="PTHR45658:SF42">
    <property type="entry name" value="GATA TRANSCRIPTION FACTOR 1"/>
    <property type="match status" value="1"/>
</dbReference>
<keyword evidence="2" id="KW-0479">Metal-binding</keyword>
<dbReference type="InterPro" id="IPR051140">
    <property type="entry name" value="GATA_TF"/>
</dbReference>
<feature type="compositionally biased region" description="Low complexity" evidence="7">
    <location>
        <begin position="67"/>
        <end position="76"/>
    </location>
</feature>
<dbReference type="SMART" id="SM00401">
    <property type="entry name" value="ZnF_GATA"/>
    <property type="match status" value="1"/>
</dbReference>
<feature type="region of interest" description="Disordered" evidence="7">
    <location>
        <begin position="67"/>
        <end position="134"/>
    </location>
</feature>
<keyword evidence="3 6" id="KW-0863">Zinc-finger</keyword>
<evidence type="ECO:0000256" key="4">
    <source>
        <dbReference type="ARBA" id="ARBA00022833"/>
    </source>
</evidence>
<evidence type="ECO:0000256" key="3">
    <source>
        <dbReference type="ARBA" id="ARBA00022771"/>
    </source>
</evidence>
<reference evidence="9 10" key="1">
    <citation type="submission" date="2020-08" db="EMBL/GenBank/DDBJ databases">
        <title>Plant Genome Project.</title>
        <authorList>
            <person name="Zhang R.-G."/>
        </authorList>
    </citation>
    <scope>NUCLEOTIDE SEQUENCE [LARGE SCALE GENOMIC DNA]</scope>
    <source>
        <tissue evidence="9">Rhizome</tissue>
    </source>
</reference>
<protein>
    <recommendedName>
        <fullName evidence="8">GATA-type domain-containing protein</fullName>
    </recommendedName>
</protein>
<dbReference type="GO" id="GO:0006355">
    <property type="term" value="P:regulation of DNA-templated transcription"/>
    <property type="evidence" value="ECO:0007669"/>
    <property type="project" value="InterPro"/>
</dbReference>
<evidence type="ECO:0000313" key="10">
    <source>
        <dbReference type="Proteomes" id="UP000734854"/>
    </source>
</evidence>
<evidence type="ECO:0000259" key="8">
    <source>
        <dbReference type="PROSITE" id="PS50114"/>
    </source>
</evidence>
<dbReference type="GO" id="GO:0030154">
    <property type="term" value="P:cell differentiation"/>
    <property type="evidence" value="ECO:0007669"/>
    <property type="project" value="TreeGrafter"/>
</dbReference>
<dbReference type="PANTHER" id="PTHR45658">
    <property type="entry name" value="GATA TRANSCRIPTION FACTOR"/>
    <property type="match status" value="1"/>
</dbReference>
<dbReference type="AlphaFoldDB" id="A0A8J5GFP1"/>
<keyword evidence="5" id="KW-0010">Activator</keyword>
<feature type="domain" description="GATA-type" evidence="8">
    <location>
        <begin position="136"/>
        <end position="172"/>
    </location>
</feature>
<name>A0A8J5GFP1_ZINOF</name>
<feature type="compositionally biased region" description="Low complexity" evidence="7">
    <location>
        <begin position="88"/>
        <end position="105"/>
    </location>
</feature>
<dbReference type="GO" id="GO:0008270">
    <property type="term" value="F:zinc ion binding"/>
    <property type="evidence" value="ECO:0007669"/>
    <property type="project" value="UniProtKB-KW"/>
</dbReference>
<dbReference type="FunFam" id="3.30.50.10:FF:000018">
    <property type="entry name" value="GATA transcription factor"/>
    <property type="match status" value="1"/>
</dbReference>
<dbReference type="PROSITE" id="PS00344">
    <property type="entry name" value="GATA_ZN_FINGER_1"/>
    <property type="match status" value="1"/>
</dbReference>
<gene>
    <name evidence="9" type="ORF">ZIOFF_037268</name>
</gene>
<evidence type="ECO:0000256" key="2">
    <source>
        <dbReference type="ARBA" id="ARBA00022723"/>
    </source>
</evidence>
<dbReference type="InterPro" id="IPR013088">
    <property type="entry name" value="Znf_NHR/GATA"/>
</dbReference>
<dbReference type="Proteomes" id="UP000734854">
    <property type="component" value="Unassembled WGS sequence"/>
</dbReference>
<sequence>MVDALNEAAAAAAATVAGKAFFADDLVLGELQSQGLLFQDFFDPSVDELPDAFPSLETSFEIPAHSLSGGSSSGWSGSNGGAAVREGPSPVSVLASAASFSAPARPRSKGRTRRRRPLTAISPQPAATAPARKARATERRWCRHCLAEETPQWRAGPEGLKTLCNACGVRYKSGRLVPEYRPASSPTFSATIHSNSHRRILEMRRQKEPSHERAPLKQLEGKNGVTLSLALTSGSGRNSPITRFL</sequence>
<feature type="compositionally biased region" description="Basic residues" evidence="7">
    <location>
        <begin position="106"/>
        <end position="117"/>
    </location>
</feature>
<dbReference type="Gene3D" id="3.30.50.10">
    <property type="entry name" value="Erythroid Transcription Factor GATA-1, subunit A"/>
    <property type="match status" value="1"/>
</dbReference>
<organism evidence="9 10">
    <name type="scientific">Zingiber officinale</name>
    <name type="common">Ginger</name>
    <name type="synonym">Amomum zingiber</name>
    <dbReference type="NCBI Taxonomy" id="94328"/>
    <lineage>
        <taxon>Eukaryota</taxon>
        <taxon>Viridiplantae</taxon>
        <taxon>Streptophyta</taxon>
        <taxon>Embryophyta</taxon>
        <taxon>Tracheophyta</taxon>
        <taxon>Spermatophyta</taxon>
        <taxon>Magnoliopsida</taxon>
        <taxon>Liliopsida</taxon>
        <taxon>Zingiberales</taxon>
        <taxon>Zingiberaceae</taxon>
        <taxon>Zingiber</taxon>
    </lineage>
</organism>
<evidence type="ECO:0000256" key="5">
    <source>
        <dbReference type="ARBA" id="ARBA00023159"/>
    </source>
</evidence>
<comment type="similarity">
    <text evidence="1">Belongs to the type IV zinc-finger family. Class A subfamily.</text>
</comment>
<dbReference type="Pfam" id="PF00320">
    <property type="entry name" value="GATA"/>
    <property type="match status" value="1"/>
</dbReference>
<dbReference type="GO" id="GO:0005634">
    <property type="term" value="C:nucleus"/>
    <property type="evidence" value="ECO:0007669"/>
    <property type="project" value="TreeGrafter"/>
</dbReference>
<dbReference type="SUPFAM" id="SSF57716">
    <property type="entry name" value="Glucocorticoid receptor-like (DNA-binding domain)"/>
    <property type="match status" value="1"/>
</dbReference>
<dbReference type="GO" id="GO:0043565">
    <property type="term" value="F:sequence-specific DNA binding"/>
    <property type="evidence" value="ECO:0007669"/>
    <property type="project" value="InterPro"/>
</dbReference>
<dbReference type="PROSITE" id="PS50114">
    <property type="entry name" value="GATA_ZN_FINGER_2"/>
    <property type="match status" value="1"/>
</dbReference>
<keyword evidence="4" id="KW-0862">Zinc</keyword>
<evidence type="ECO:0000256" key="1">
    <source>
        <dbReference type="ARBA" id="ARBA00005694"/>
    </source>
</evidence>
<evidence type="ECO:0000256" key="7">
    <source>
        <dbReference type="SAM" id="MobiDB-lite"/>
    </source>
</evidence>
<evidence type="ECO:0000256" key="6">
    <source>
        <dbReference type="PROSITE-ProRule" id="PRU00094"/>
    </source>
</evidence>
<dbReference type="InterPro" id="IPR000679">
    <property type="entry name" value="Znf_GATA"/>
</dbReference>
<comment type="caution">
    <text evidence="9">The sequence shown here is derived from an EMBL/GenBank/DDBJ whole genome shotgun (WGS) entry which is preliminary data.</text>
</comment>
<dbReference type="EMBL" id="JACMSC010000010">
    <property type="protein sequence ID" value="KAG6504920.1"/>
    <property type="molecule type" value="Genomic_DNA"/>
</dbReference>
<dbReference type="CDD" id="cd00202">
    <property type="entry name" value="ZnF_GATA"/>
    <property type="match status" value="1"/>
</dbReference>
<keyword evidence="10" id="KW-1185">Reference proteome</keyword>
<proteinExistence type="inferred from homology"/>